<evidence type="ECO:0000313" key="2">
    <source>
        <dbReference type="EMBL" id="GAA0944674.1"/>
    </source>
</evidence>
<comment type="caution">
    <text evidence="2">The sequence shown here is derived from an EMBL/GenBank/DDBJ whole genome shotgun (WGS) entry which is preliminary data.</text>
</comment>
<reference evidence="2 3" key="1">
    <citation type="journal article" date="2019" name="Int. J. Syst. Evol. Microbiol.">
        <title>The Global Catalogue of Microorganisms (GCM) 10K type strain sequencing project: providing services to taxonomists for standard genome sequencing and annotation.</title>
        <authorList>
            <consortium name="The Broad Institute Genomics Platform"/>
            <consortium name="The Broad Institute Genome Sequencing Center for Infectious Disease"/>
            <person name="Wu L."/>
            <person name="Ma J."/>
        </authorList>
    </citation>
    <scope>NUCLEOTIDE SEQUENCE [LARGE SCALE GENOMIC DNA]</scope>
    <source>
        <strain evidence="2 3">JCM 10696</strain>
    </source>
</reference>
<protein>
    <submittedName>
        <fullName evidence="2">Uncharacterized protein</fullName>
    </submittedName>
</protein>
<dbReference type="Proteomes" id="UP001500665">
    <property type="component" value="Unassembled WGS sequence"/>
</dbReference>
<feature type="region of interest" description="Disordered" evidence="1">
    <location>
        <begin position="1"/>
        <end position="31"/>
    </location>
</feature>
<gene>
    <name evidence="2" type="ORF">GCM10009550_17810</name>
</gene>
<proteinExistence type="predicted"/>
<organism evidence="2 3">
    <name type="scientific">Actinocorallia libanotica</name>
    <dbReference type="NCBI Taxonomy" id="46162"/>
    <lineage>
        <taxon>Bacteria</taxon>
        <taxon>Bacillati</taxon>
        <taxon>Actinomycetota</taxon>
        <taxon>Actinomycetes</taxon>
        <taxon>Streptosporangiales</taxon>
        <taxon>Thermomonosporaceae</taxon>
        <taxon>Actinocorallia</taxon>
    </lineage>
</organism>
<accession>A0ABN1QN69</accession>
<name>A0ABN1QN69_9ACTN</name>
<sequence length="57" mass="6406">MLVEEDEEVVEDVVDEESDLAEPELEESDPELSDFFSVEEVVVTGAVDLPEPRLSLR</sequence>
<keyword evidence="3" id="KW-1185">Reference proteome</keyword>
<evidence type="ECO:0000256" key="1">
    <source>
        <dbReference type="SAM" id="MobiDB-lite"/>
    </source>
</evidence>
<evidence type="ECO:0000313" key="3">
    <source>
        <dbReference type="Proteomes" id="UP001500665"/>
    </source>
</evidence>
<dbReference type="EMBL" id="BAAAHH010000005">
    <property type="protein sequence ID" value="GAA0944674.1"/>
    <property type="molecule type" value="Genomic_DNA"/>
</dbReference>